<reference evidence="3 4" key="1">
    <citation type="submission" date="2024-10" db="EMBL/GenBank/DDBJ databases">
        <title>The Natural Products Discovery Center: Release of the First 8490 Sequenced Strains for Exploring Actinobacteria Biosynthetic Diversity.</title>
        <authorList>
            <person name="Kalkreuter E."/>
            <person name="Kautsar S.A."/>
            <person name="Yang D."/>
            <person name="Bader C.D."/>
            <person name="Teijaro C.N."/>
            <person name="Fluegel L."/>
            <person name="Davis C.M."/>
            <person name="Simpson J.R."/>
            <person name="Lauterbach L."/>
            <person name="Steele A.D."/>
            <person name="Gui C."/>
            <person name="Meng S."/>
            <person name="Li G."/>
            <person name="Viehrig K."/>
            <person name="Ye F."/>
            <person name="Su P."/>
            <person name="Kiefer A.F."/>
            <person name="Nichols A."/>
            <person name="Cepeda A.J."/>
            <person name="Yan W."/>
            <person name="Fan B."/>
            <person name="Jiang Y."/>
            <person name="Adhikari A."/>
            <person name="Zheng C.-J."/>
            <person name="Schuster L."/>
            <person name="Cowan T.M."/>
            <person name="Smanski M.J."/>
            <person name="Chevrette M.G."/>
            <person name="De Carvalho L.P.S."/>
            <person name="Shen B."/>
        </authorList>
    </citation>
    <scope>NUCLEOTIDE SEQUENCE [LARGE SCALE GENOMIC DNA]</scope>
    <source>
        <strain evidence="3 4">NPDC000087</strain>
    </source>
</reference>
<gene>
    <name evidence="3" type="ORF">ACFY35_17270</name>
</gene>
<dbReference type="Pfam" id="PF01494">
    <property type="entry name" value="FAD_binding_3"/>
    <property type="match status" value="1"/>
</dbReference>
<evidence type="ECO:0000256" key="1">
    <source>
        <dbReference type="ARBA" id="ARBA00038396"/>
    </source>
</evidence>
<evidence type="ECO:0000313" key="4">
    <source>
        <dbReference type="Proteomes" id="UP001602245"/>
    </source>
</evidence>
<dbReference type="RefSeq" id="WP_020514246.1">
    <property type="nucleotide sequence ID" value="NZ_JBIAZU010000003.1"/>
</dbReference>
<dbReference type="InterPro" id="IPR036188">
    <property type="entry name" value="FAD/NAD-bd_sf"/>
</dbReference>
<dbReference type="EMBL" id="JBIAZU010000003">
    <property type="protein sequence ID" value="MFF5291195.1"/>
    <property type="molecule type" value="Genomic_DNA"/>
</dbReference>
<dbReference type="InterPro" id="IPR050816">
    <property type="entry name" value="Flavin-dep_Halogenase_NPB"/>
</dbReference>
<dbReference type="PANTHER" id="PTHR43747">
    <property type="entry name" value="FAD-BINDING PROTEIN"/>
    <property type="match status" value="1"/>
</dbReference>
<proteinExistence type="inferred from homology"/>
<sequence>MKPDRVVVLGAGPAGSAAAITLAAHGVEVTTIDPRPALTWEPGEGLPAAAGAALRQLGVWPSFQAGGHLRCGGFLSVWGSAEPAFRPALLDPRGPSWQLDRPTFNRMLRSAAGPVRPDRLTGVQWNDPGWTVSFAESPPLEADFLIDATGRAGALARLLGVPRRVDSRLVGIAALVDDPSPASSETIVEAVPQGWWYASRVPGGLAVSLFTDAAERLTAPARWSELLAATSHVGPRAAFPKNPDLRVSAAGSSSLERCAGRGWAAVGDAACAHDPLSSRGLHDALTGAITLGEALALGDFFISPYAGQLAHDYRRYLDDLAWFYRQETRFPESAFWRARQA</sequence>
<name>A0ABW6WFR3_9ACTN</name>
<keyword evidence="3" id="KW-0560">Oxidoreductase</keyword>
<dbReference type="SUPFAM" id="SSF51905">
    <property type="entry name" value="FAD/NAD(P)-binding domain"/>
    <property type="match status" value="1"/>
</dbReference>
<dbReference type="EC" id="1.-.-.-" evidence="3"/>
<dbReference type="PRINTS" id="PR00420">
    <property type="entry name" value="RNGMNOXGNASE"/>
</dbReference>
<keyword evidence="4" id="KW-1185">Reference proteome</keyword>
<accession>A0ABW6WFR3</accession>
<dbReference type="PANTHER" id="PTHR43747:SF1">
    <property type="entry name" value="SLR1998 PROTEIN"/>
    <property type="match status" value="1"/>
</dbReference>
<evidence type="ECO:0000313" key="3">
    <source>
        <dbReference type="EMBL" id="MFF5291195.1"/>
    </source>
</evidence>
<dbReference type="GO" id="GO:0016491">
    <property type="term" value="F:oxidoreductase activity"/>
    <property type="evidence" value="ECO:0007669"/>
    <property type="project" value="UniProtKB-KW"/>
</dbReference>
<comment type="caution">
    <text evidence="3">The sequence shown here is derived from an EMBL/GenBank/DDBJ whole genome shotgun (WGS) entry which is preliminary data.</text>
</comment>
<dbReference type="InterPro" id="IPR002938">
    <property type="entry name" value="FAD-bd"/>
</dbReference>
<comment type="similarity">
    <text evidence="1">Belongs to the flavin-dependent halogenase family. Bacterial tryptophan halogenase subfamily.</text>
</comment>
<feature type="domain" description="FAD-binding" evidence="2">
    <location>
        <begin position="6"/>
        <end position="296"/>
    </location>
</feature>
<organism evidence="3 4">
    <name type="scientific">Paractinoplanes globisporus</name>
    <dbReference type="NCBI Taxonomy" id="113565"/>
    <lineage>
        <taxon>Bacteria</taxon>
        <taxon>Bacillati</taxon>
        <taxon>Actinomycetota</taxon>
        <taxon>Actinomycetes</taxon>
        <taxon>Micromonosporales</taxon>
        <taxon>Micromonosporaceae</taxon>
        <taxon>Paractinoplanes</taxon>
    </lineage>
</organism>
<dbReference type="Gene3D" id="3.50.50.60">
    <property type="entry name" value="FAD/NAD(P)-binding domain"/>
    <property type="match status" value="1"/>
</dbReference>
<dbReference type="Proteomes" id="UP001602245">
    <property type="component" value="Unassembled WGS sequence"/>
</dbReference>
<protein>
    <submittedName>
        <fullName evidence="3">NAD(P)/FAD-dependent oxidoreductase</fullName>
        <ecNumber evidence="3">1.-.-.-</ecNumber>
    </submittedName>
</protein>
<evidence type="ECO:0000259" key="2">
    <source>
        <dbReference type="Pfam" id="PF01494"/>
    </source>
</evidence>